<dbReference type="AlphaFoldDB" id="A0A2C7AEF7"/>
<evidence type="ECO:0000256" key="1">
    <source>
        <dbReference type="SAM" id="MobiDB-lite"/>
    </source>
</evidence>
<feature type="compositionally biased region" description="Basic and acidic residues" evidence="1">
    <location>
        <begin position="1"/>
        <end position="15"/>
    </location>
</feature>
<proteinExistence type="predicted"/>
<sequence length="94" mass="10809">MADDLSEGRTDREAGRSGQAAPRHTRRLSDKILIAFHQACDQGDFQVAEELLRILETMLTRRPMAPDHNRRKNMESLVAAHERLWLLRHPEPGN</sequence>
<reference evidence="2 3" key="1">
    <citation type="submission" date="2017-10" db="EMBL/GenBank/DDBJ databases">
        <authorList>
            <person name="Banno H."/>
            <person name="Chua N.-H."/>
        </authorList>
    </citation>
    <scope>NUCLEOTIDE SEQUENCE [LARGE SCALE GENOMIC DNA]</scope>
    <source>
        <strain evidence="2 3">YW11</strain>
    </source>
</reference>
<dbReference type="Proteomes" id="UP000223527">
    <property type="component" value="Unassembled WGS sequence"/>
</dbReference>
<name>A0A2C7AEF7_9PROT</name>
<organism evidence="2 3">
    <name type="scientific">Teichococcus rhizosphaerae</name>
    <dbReference type="NCBI Taxonomy" id="1335062"/>
    <lineage>
        <taxon>Bacteria</taxon>
        <taxon>Pseudomonadati</taxon>
        <taxon>Pseudomonadota</taxon>
        <taxon>Alphaproteobacteria</taxon>
        <taxon>Acetobacterales</taxon>
        <taxon>Roseomonadaceae</taxon>
        <taxon>Roseomonas</taxon>
    </lineage>
</organism>
<accession>A0A2C7AEF7</accession>
<evidence type="ECO:0000313" key="3">
    <source>
        <dbReference type="Proteomes" id="UP000223527"/>
    </source>
</evidence>
<dbReference type="EMBL" id="PDNU01000005">
    <property type="protein sequence ID" value="PHK96043.1"/>
    <property type="molecule type" value="Genomic_DNA"/>
</dbReference>
<protein>
    <submittedName>
        <fullName evidence="2">Uncharacterized protein</fullName>
    </submittedName>
</protein>
<dbReference type="RefSeq" id="WP_099094530.1">
    <property type="nucleotide sequence ID" value="NZ_PDNU01000005.1"/>
</dbReference>
<evidence type="ECO:0000313" key="2">
    <source>
        <dbReference type="EMBL" id="PHK96043.1"/>
    </source>
</evidence>
<dbReference type="OrthoDB" id="8449910at2"/>
<gene>
    <name evidence="2" type="ORF">CR162_05465</name>
</gene>
<feature type="region of interest" description="Disordered" evidence="1">
    <location>
        <begin position="1"/>
        <end position="24"/>
    </location>
</feature>
<comment type="caution">
    <text evidence="2">The sequence shown here is derived from an EMBL/GenBank/DDBJ whole genome shotgun (WGS) entry which is preliminary data.</text>
</comment>
<keyword evidence="3" id="KW-1185">Reference proteome</keyword>